<organism evidence="2 3">
    <name type="scientific">Brachionus calyciflorus</name>
    <dbReference type="NCBI Taxonomy" id="104777"/>
    <lineage>
        <taxon>Eukaryota</taxon>
        <taxon>Metazoa</taxon>
        <taxon>Spiralia</taxon>
        <taxon>Gnathifera</taxon>
        <taxon>Rotifera</taxon>
        <taxon>Eurotatoria</taxon>
        <taxon>Monogononta</taxon>
        <taxon>Pseudotrocha</taxon>
        <taxon>Ploima</taxon>
        <taxon>Brachionidae</taxon>
        <taxon>Brachionus</taxon>
    </lineage>
</organism>
<name>A0A814SH27_9BILA</name>
<dbReference type="SUPFAM" id="SSF53098">
    <property type="entry name" value="Ribonuclease H-like"/>
    <property type="match status" value="1"/>
</dbReference>
<dbReference type="AlphaFoldDB" id="A0A814SH27"/>
<accession>A0A814SH27</accession>
<reference evidence="2" key="1">
    <citation type="submission" date="2021-02" db="EMBL/GenBank/DDBJ databases">
        <authorList>
            <person name="Nowell W R."/>
        </authorList>
    </citation>
    <scope>NUCLEOTIDE SEQUENCE</scope>
    <source>
        <strain evidence="2">Ploen Becks lab</strain>
    </source>
</reference>
<protein>
    <recommendedName>
        <fullName evidence="1">Integrase catalytic domain-containing protein</fullName>
    </recommendedName>
</protein>
<keyword evidence="3" id="KW-1185">Reference proteome</keyword>
<feature type="domain" description="Integrase catalytic" evidence="1">
    <location>
        <begin position="1"/>
        <end position="117"/>
    </location>
</feature>
<evidence type="ECO:0000313" key="3">
    <source>
        <dbReference type="Proteomes" id="UP000663879"/>
    </source>
</evidence>
<gene>
    <name evidence="2" type="ORF">OXX778_LOCUS23149</name>
</gene>
<dbReference type="EMBL" id="CAJNOC010011348">
    <property type="protein sequence ID" value="CAF1147314.1"/>
    <property type="molecule type" value="Genomic_DNA"/>
</dbReference>
<dbReference type="PANTHER" id="PTHR37984:SF5">
    <property type="entry name" value="PROTEIN NYNRIN-LIKE"/>
    <property type="match status" value="1"/>
</dbReference>
<dbReference type="Proteomes" id="UP000663879">
    <property type="component" value="Unassembled WGS sequence"/>
</dbReference>
<dbReference type="GO" id="GO:0003676">
    <property type="term" value="F:nucleic acid binding"/>
    <property type="evidence" value="ECO:0007669"/>
    <property type="project" value="InterPro"/>
</dbReference>
<dbReference type="PROSITE" id="PS50994">
    <property type="entry name" value="INTEGRASE"/>
    <property type="match status" value="1"/>
</dbReference>
<sequence length="156" mass="18310">IKSKYVREIADILIEYITLFGPFSELLSDQGKEFNNQIIEQLKNSLGFIHIVTSAYNPRTNGKTERFNQTFIESLTKHADSDRKNWPKFLPFVLMTYRSRVHTVTGYTQFELMFGRKMLPFKDWANSENEVGDILERANEIKHLFDYTHPKAIESI</sequence>
<evidence type="ECO:0000313" key="2">
    <source>
        <dbReference type="EMBL" id="CAF1147314.1"/>
    </source>
</evidence>
<dbReference type="InterPro" id="IPR012337">
    <property type="entry name" value="RNaseH-like_sf"/>
</dbReference>
<evidence type="ECO:0000259" key="1">
    <source>
        <dbReference type="PROSITE" id="PS50994"/>
    </source>
</evidence>
<feature type="non-terminal residue" evidence="2">
    <location>
        <position position="1"/>
    </location>
</feature>
<dbReference type="GO" id="GO:0015074">
    <property type="term" value="P:DNA integration"/>
    <property type="evidence" value="ECO:0007669"/>
    <property type="project" value="InterPro"/>
</dbReference>
<dbReference type="InterPro" id="IPR001584">
    <property type="entry name" value="Integrase_cat-core"/>
</dbReference>
<comment type="caution">
    <text evidence="2">The sequence shown here is derived from an EMBL/GenBank/DDBJ whole genome shotgun (WGS) entry which is preliminary data.</text>
</comment>
<proteinExistence type="predicted"/>
<dbReference type="InterPro" id="IPR050951">
    <property type="entry name" value="Retrovirus_Pol_polyprotein"/>
</dbReference>
<dbReference type="OrthoDB" id="95964at2759"/>
<dbReference type="InterPro" id="IPR036397">
    <property type="entry name" value="RNaseH_sf"/>
</dbReference>
<dbReference type="PANTHER" id="PTHR37984">
    <property type="entry name" value="PROTEIN CBG26694"/>
    <property type="match status" value="1"/>
</dbReference>
<dbReference type="Gene3D" id="3.30.420.10">
    <property type="entry name" value="Ribonuclease H-like superfamily/Ribonuclease H"/>
    <property type="match status" value="1"/>
</dbReference>